<accession>A0A7D9L748</accession>
<proteinExistence type="predicted"/>
<evidence type="ECO:0000313" key="2">
    <source>
        <dbReference type="EMBL" id="CAB4024472.1"/>
    </source>
</evidence>
<comment type="caution">
    <text evidence="2">The sequence shown here is derived from an EMBL/GenBank/DDBJ whole genome shotgun (WGS) entry which is preliminary data.</text>
</comment>
<protein>
    <submittedName>
        <fullName evidence="2">Uncharacterized protein</fullName>
    </submittedName>
</protein>
<name>A0A7D9L748_PARCT</name>
<feature type="region of interest" description="Disordered" evidence="1">
    <location>
        <begin position="562"/>
        <end position="590"/>
    </location>
</feature>
<evidence type="ECO:0000313" key="3">
    <source>
        <dbReference type="Proteomes" id="UP001152795"/>
    </source>
</evidence>
<gene>
    <name evidence="2" type="ORF">PACLA_8A047289</name>
</gene>
<reference evidence="2" key="1">
    <citation type="submission" date="2020-04" db="EMBL/GenBank/DDBJ databases">
        <authorList>
            <person name="Alioto T."/>
            <person name="Alioto T."/>
            <person name="Gomez Garrido J."/>
        </authorList>
    </citation>
    <scope>NUCLEOTIDE SEQUENCE</scope>
    <source>
        <strain evidence="2">A484AB</strain>
    </source>
</reference>
<dbReference type="EMBL" id="CACRXK020013054">
    <property type="protein sequence ID" value="CAB4024472.1"/>
    <property type="molecule type" value="Genomic_DNA"/>
</dbReference>
<keyword evidence="3" id="KW-1185">Reference proteome</keyword>
<dbReference type="Proteomes" id="UP001152795">
    <property type="component" value="Unassembled WGS sequence"/>
</dbReference>
<organism evidence="2 3">
    <name type="scientific">Paramuricea clavata</name>
    <name type="common">Red gorgonian</name>
    <name type="synonym">Violescent sea-whip</name>
    <dbReference type="NCBI Taxonomy" id="317549"/>
    <lineage>
        <taxon>Eukaryota</taxon>
        <taxon>Metazoa</taxon>
        <taxon>Cnidaria</taxon>
        <taxon>Anthozoa</taxon>
        <taxon>Octocorallia</taxon>
        <taxon>Malacalcyonacea</taxon>
        <taxon>Plexauridae</taxon>
        <taxon>Paramuricea</taxon>
    </lineage>
</organism>
<dbReference type="AlphaFoldDB" id="A0A7D9L748"/>
<sequence length="685" mass="75476">MTFKCICHYLGESNIAMIYSEARNCGKSLSLQLFAYLQGATVSHPIIIAGGNETTSEMSLNLMIRAVSSTTLVSLFDDPKMTASLSEYLYQLQGGLTQGSLKRGIHTPKGTTLFTSNTLESDRLEGRILRFDFAKDPNHSSENESRLVDFVKGNKGLIVAWGMRMKAIWPEGSTCRGQSTHPDKRYAVLGTRSKSMEGSNGNSLSCLYNELDDGEQPDEEYNPVHVSDVSREDLGCLRHVEKEVKALVAGFFSRRPVDATPPRPVLPDFEIATAVCAPLVTAKAGGSSKLKEKCSENASEGESNIAMIYSEARNCGKLLSLQLFAYLQGATVPHPIIIAGGNETTSEMSLNLMIRAVSSTTLVSLFDDPKITASLSEYLYQIQGRRPVDATFPRPVLPDFEIATAIHATADLSPSTADVIQSLGGNRSTALVLKRLQRSIIVRIREEDLKDKIFLQVAPLTWINPYVRVTPSGADEWIPGFAIRKTAFDKLDVLWSDVRCAFGQTVNVQRSVGFAKNRSATLAHLRSKRVTCITTGQGIKIPRAALDQLFLDWIDYDKQLHKSPGAEKNPPGSRRKKQSPPNLGEDDAPTNCGCVRFGQRGRTQQSVPILILQAMAKMTNPQIVAAYVLFTENDHSSPYPDHYKTLQDITSYGEDERCRDCITICNTSKGCSYHTCTYGIIKIHK</sequence>
<evidence type="ECO:0000256" key="1">
    <source>
        <dbReference type="SAM" id="MobiDB-lite"/>
    </source>
</evidence>